<dbReference type="CDD" id="cd04369">
    <property type="entry name" value="Bromodomain"/>
    <property type="match status" value="1"/>
</dbReference>
<dbReference type="Proteomes" id="UP000515908">
    <property type="component" value="Chromosome 17"/>
</dbReference>
<dbReference type="SUPFAM" id="SSF47370">
    <property type="entry name" value="Bromodomain"/>
    <property type="match status" value="1"/>
</dbReference>
<dbReference type="PROSITE" id="PS50014">
    <property type="entry name" value="BROMODOMAIN_2"/>
    <property type="match status" value="1"/>
</dbReference>
<sequence length="503" mass="56417">MIDLFDQWGRDMQETVLCKSVSHTAVPSITPWQAAVRVVRLMAYHLLDDRWSFREGCATALREVLGESDSASLTVGEATHKGTVSLELGENTAVVPNTLRMVLLLSVLDLAWAEKELSGPFRYPVSEWEAPTYYRKIKDPVTLFSLYLEVCKGITPTALARVARRKKGKEQLEDVFMDYTELRERLMLMIGNCSQYNGPNSDITGIGNKLLELCLKAIRDAQFAEDGGEAYLEIQRARRVAEDGLGDHLLPTHRLFQLEELGALFPPVHVVATIQVSLPVAAEETATAAETDTGRKKRGKAGKSTSHKPEKVLKEKTVKSERTTEKPKRGRPPAPPEETVTEGFNLRCDRCGVYRRLPHPLNPPPVYWDCSYMGATCDEKNAANYIRMREKLFLDKDEDLPLTRRVKPAAKRARKRSPQKRRRPTPSNSSSSSSASSSTSSTDSSSASSSSSAPSAPRQDHRVELAKLTNEMNKLEQEPLTFKPFQQLQQLRQMQKHIVKLKK</sequence>
<dbReference type="Pfam" id="PF00439">
    <property type="entry name" value="Bromodomain"/>
    <property type="match status" value="1"/>
</dbReference>
<dbReference type="AlphaFoldDB" id="A0A7G2CMN2"/>
<feature type="compositionally biased region" description="Low complexity" evidence="3">
    <location>
        <begin position="425"/>
        <end position="457"/>
    </location>
</feature>
<feature type="region of interest" description="Disordered" evidence="3">
    <location>
        <begin position="284"/>
        <end position="341"/>
    </location>
</feature>
<evidence type="ECO:0000313" key="6">
    <source>
        <dbReference type="Proteomes" id="UP000515908"/>
    </source>
</evidence>
<name>A0A7G2CMN2_9TRYP</name>
<keyword evidence="6" id="KW-1185">Reference proteome</keyword>
<dbReference type="InterPro" id="IPR036427">
    <property type="entry name" value="Bromodomain-like_sf"/>
</dbReference>
<evidence type="ECO:0000256" key="1">
    <source>
        <dbReference type="ARBA" id="ARBA00023117"/>
    </source>
</evidence>
<protein>
    <submittedName>
        <fullName evidence="5">Bromodomain, putative</fullName>
    </submittedName>
</protein>
<dbReference type="VEuPathDB" id="TriTrypDB:ADEAN_000784200"/>
<accession>A0A7G2CMN2</accession>
<dbReference type="OrthoDB" id="20839at2759"/>
<dbReference type="PRINTS" id="PR00503">
    <property type="entry name" value="BROMODOMAIN"/>
</dbReference>
<evidence type="ECO:0000313" key="5">
    <source>
        <dbReference type="EMBL" id="CAD2220327.1"/>
    </source>
</evidence>
<evidence type="ECO:0000256" key="3">
    <source>
        <dbReference type="SAM" id="MobiDB-lite"/>
    </source>
</evidence>
<reference evidence="5 6" key="1">
    <citation type="submission" date="2020-08" db="EMBL/GenBank/DDBJ databases">
        <authorList>
            <person name="Newling K."/>
            <person name="Davey J."/>
            <person name="Forrester S."/>
        </authorList>
    </citation>
    <scope>NUCLEOTIDE SEQUENCE [LARGE SCALE GENOMIC DNA]</scope>
    <source>
        <strain evidence="6">Crithidia deanei Carvalho (ATCC PRA-265)</strain>
    </source>
</reference>
<feature type="compositionally biased region" description="Basic residues" evidence="3">
    <location>
        <begin position="404"/>
        <end position="424"/>
    </location>
</feature>
<feature type="compositionally biased region" description="Basic and acidic residues" evidence="3">
    <location>
        <begin position="307"/>
        <end position="327"/>
    </location>
</feature>
<evidence type="ECO:0000256" key="2">
    <source>
        <dbReference type="PROSITE-ProRule" id="PRU00035"/>
    </source>
</evidence>
<gene>
    <name evidence="5" type="ORF">ADEAN_000784200</name>
</gene>
<evidence type="ECO:0000259" key="4">
    <source>
        <dbReference type="PROSITE" id="PS50014"/>
    </source>
</evidence>
<keyword evidence="1 2" id="KW-0103">Bromodomain</keyword>
<feature type="region of interest" description="Disordered" evidence="3">
    <location>
        <begin position="403"/>
        <end position="472"/>
    </location>
</feature>
<organism evidence="5 6">
    <name type="scientific">Angomonas deanei</name>
    <dbReference type="NCBI Taxonomy" id="59799"/>
    <lineage>
        <taxon>Eukaryota</taxon>
        <taxon>Discoba</taxon>
        <taxon>Euglenozoa</taxon>
        <taxon>Kinetoplastea</taxon>
        <taxon>Metakinetoplastina</taxon>
        <taxon>Trypanosomatida</taxon>
        <taxon>Trypanosomatidae</taxon>
        <taxon>Strigomonadinae</taxon>
        <taxon>Angomonas</taxon>
    </lineage>
</organism>
<dbReference type="Gene3D" id="1.20.920.10">
    <property type="entry name" value="Bromodomain-like"/>
    <property type="match status" value="1"/>
</dbReference>
<dbReference type="EMBL" id="LR877161">
    <property type="protein sequence ID" value="CAD2220327.1"/>
    <property type="molecule type" value="Genomic_DNA"/>
</dbReference>
<feature type="domain" description="Bromo" evidence="4">
    <location>
        <begin position="113"/>
        <end position="204"/>
    </location>
</feature>
<dbReference type="InterPro" id="IPR001487">
    <property type="entry name" value="Bromodomain"/>
</dbReference>
<proteinExistence type="predicted"/>
<dbReference type="SMART" id="SM00297">
    <property type="entry name" value="BROMO"/>
    <property type="match status" value="1"/>
</dbReference>